<name>G5AGJ7_PHYSP</name>
<dbReference type="RefSeq" id="XP_009539198.1">
    <property type="nucleotide sequence ID" value="XM_009540903.1"/>
</dbReference>
<feature type="chain" id="PRO_5003473393" description="Secreted protein" evidence="1">
    <location>
        <begin position="18"/>
        <end position="343"/>
    </location>
</feature>
<keyword evidence="3" id="KW-1185">Reference proteome</keyword>
<sequence>MTMFLFIFGHVLQPALELLVDDCGGSWRRRGSPFCPNWRASPGLRCPQTLPRSCITAVTNSTVVPGGSRRRQQVVDLLVVHPHDLHRHLELVDVLLLRHPAVDELSRAVDQPAVAVRALHALPSVRADAEERGTSAREPSMASSRPALSEIVLDLHCAHQQLRRHQVNWKQPKSVTSRQFKLRPIMLQYKGHQGQIARCTSAMAGRPACRVARGAGNGIFLPLIRAVNLAGGCGAPGLRTHVQQQLECDLQLLQVLAGLELRGHEHVHRLLDLQLRVLVLGVRLVVVQQQLQLLDVAVLHAVHQLRRCGGAHGEPRAAGLDWQCAPKVAYCEETPKPAYFLRA</sequence>
<gene>
    <name evidence="2" type="ORF">PHYSODRAFT_307863</name>
</gene>
<reference evidence="2 3" key="1">
    <citation type="journal article" date="2006" name="Science">
        <title>Phytophthora genome sequences uncover evolutionary origins and mechanisms of pathogenesis.</title>
        <authorList>
            <person name="Tyler B.M."/>
            <person name="Tripathy S."/>
            <person name="Zhang X."/>
            <person name="Dehal P."/>
            <person name="Jiang R.H."/>
            <person name="Aerts A."/>
            <person name="Arredondo F.D."/>
            <person name="Baxter L."/>
            <person name="Bensasson D."/>
            <person name="Beynon J.L."/>
            <person name="Chapman J."/>
            <person name="Damasceno C.M."/>
            <person name="Dorrance A.E."/>
            <person name="Dou D."/>
            <person name="Dickerman A.W."/>
            <person name="Dubchak I.L."/>
            <person name="Garbelotto M."/>
            <person name="Gijzen M."/>
            <person name="Gordon S.G."/>
            <person name="Govers F."/>
            <person name="Grunwald N.J."/>
            <person name="Huang W."/>
            <person name="Ivors K.L."/>
            <person name="Jones R.W."/>
            <person name="Kamoun S."/>
            <person name="Krampis K."/>
            <person name="Lamour K.H."/>
            <person name="Lee M.K."/>
            <person name="McDonald W.H."/>
            <person name="Medina M."/>
            <person name="Meijer H.J."/>
            <person name="Nordberg E.K."/>
            <person name="Maclean D.J."/>
            <person name="Ospina-Giraldo M.D."/>
            <person name="Morris P.F."/>
            <person name="Phuntumart V."/>
            <person name="Putnam N.H."/>
            <person name="Rash S."/>
            <person name="Rose J.K."/>
            <person name="Sakihama Y."/>
            <person name="Salamov A.A."/>
            <person name="Savidor A."/>
            <person name="Scheuring C.F."/>
            <person name="Smith B.M."/>
            <person name="Sobral B.W."/>
            <person name="Terry A."/>
            <person name="Torto-Alalibo T.A."/>
            <person name="Win J."/>
            <person name="Xu Z."/>
            <person name="Zhang H."/>
            <person name="Grigoriev I.V."/>
            <person name="Rokhsar D.S."/>
            <person name="Boore J.L."/>
        </authorList>
    </citation>
    <scope>NUCLEOTIDE SEQUENCE [LARGE SCALE GENOMIC DNA]</scope>
    <source>
        <strain evidence="2 3">P6497</strain>
    </source>
</reference>
<dbReference type="AlphaFoldDB" id="G5AGJ7"/>
<evidence type="ECO:0000313" key="3">
    <source>
        <dbReference type="Proteomes" id="UP000002640"/>
    </source>
</evidence>
<evidence type="ECO:0000313" key="2">
    <source>
        <dbReference type="EMBL" id="EGZ05277.1"/>
    </source>
</evidence>
<evidence type="ECO:0008006" key="4">
    <source>
        <dbReference type="Google" id="ProtNLM"/>
    </source>
</evidence>
<dbReference type="InParanoid" id="G5AGJ7"/>
<keyword evidence="1" id="KW-0732">Signal</keyword>
<feature type="signal peptide" evidence="1">
    <location>
        <begin position="1"/>
        <end position="17"/>
    </location>
</feature>
<evidence type="ECO:0000256" key="1">
    <source>
        <dbReference type="SAM" id="SignalP"/>
    </source>
</evidence>
<organism evidence="2 3">
    <name type="scientific">Phytophthora sojae (strain P6497)</name>
    <name type="common">Soybean stem and root rot agent</name>
    <name type="synonym">Phytophthora megasperma f. sp. glycines</name>
    <dbReference type="NCBI Taxonomy" id="1094619"/>
    <lineage>
        <taxon>Eukaryota</taxon>
        <taxon>Sar</taxon>
        <taxon>Stramenopiles</taxon>
        <taxon>Oomycota</taxon>
        <taxon>Peronosporomycetes</taxon>
        <taxon>Peronosporales</taxon>
        <taxon>Peronosporaceae</taxon>
        <taxon>Phytophthora</taxon>
    </lineage>
</organism>
<protein>
    <recommendedName>
        <fullName evidence="4">Secreted protein</fullName>
    </recommendedName>
</protein>
<dbReference type="KEGG" id="psoj:PHYSODRAFT_307863"/>
<dbReference type="Proteomes" id="UP000002640">
    <property type="component" value="Unassembled WGS sequence"/>
</dbReference>
<dbReference type="EMBL" id="JH159167">
    <property type="protein sequence ID" value="EGZ05277.1"/>
    <property type="molecule type" value="Genomic_DNA"/>
</dbReference>
<accession>G5AGJ7</accession>
<dbReference type="GeneID" id="20642960"/>
<proteinExistence type="predicted"/>